<organism evidence="1 2">
    <name type="scientific">Batrachochytrium salamandrivorans</name>
    <dbReference type="NCBI Taxonomy" id="1357716"/>
    <lineage>
        <taxon>Eukaryota</taxon>
        <taxon>Fungi</taxon>
        <taxon>Fungi incertae sedis</taxon>
        <taxon>Chytridiomycota</taxon>
        <taxon>Chytridiomycota incertae sedis</taxon>
        <taxon>Chytridiomycetes</taxon>
        <taxon>Rhizophydiales</taxon>
        <taxon>Rhizophydiales incertae sedis</taxon>
        <taxon>Batrachochytrium</taxon>
    </lineage>
</organism>
<accession>A0ABQ8FLF7</accession>
<dbReference type="EMBL" id="JAFCIX010000062">
    <property type="protein sequence ID" value="KAH6599672.1"/>
    <property type="molecule type" value="Genomic_DNA"/>
</dbReference>
<evidence type="ECO:0000313" key="2">
    <source>
        <dbReference type="Proteomes" id="UP001648503"/>
    </source>
</evidence>
<comment type="caution">
    <text evidence="1">The sequence shown here is derived from an EMBL/GenBank/DDBJ whole genome shotgun (WGS) entry which is preliminary data.</text>
</comment>
<proteinExistence type="predicted"/>
<protein>
    <submittedName>
        <fullName evidence="1">Uncharacterized protein</fullName>
    </submittedName>
</protein>
<name>A0ABQ8FLF7_9FUNG</name>
<gene>
    <name evidence="1" type="ORF">BASA50_002869</name>
</gene>
<sequence length="195" mass="21883">MAERKLERSLQLTGLDIQRASEIWKKLSNEGLEYLSQLGNRTLTAYQQLSTTDFEVSLSKLEAQSNMPPLESLTEQKVQDLLARMRIQLNIMQLAVSKMDTAIQHARPWLSAALPKTPVSKPSTTPVPIGASSINSTLTTMDILQDSIRDKCHIVEQYAIEYTLKCHIASTIIEGTASRNAIMLCLSLWLHEPYI</sequence>
<reference evidence="1 2" key="1">
    <citation type="submission" date="2021-02" db="EMBL/GenBank/DDBJ databases">
        <title>Variation within the Batrachochytrium salamandrivorans European outbreak.</title>
        <authorList>
            <person name="Kelly M."/>
            <person name="Pasmans F."/>
            <person name="Shea T.P."/>
            <person name="Munoz J.F."/>
            <person name="Carranza S."/>
            <person name="Cuomo C.A."/>
            <person name="Martel A."/>
        </authorList>
    </citation>
    <scope>NUCLEOTIDE SEQUENCE [LARGE SCALE GENOMIC DNA]</scope>
    <source>
        <strain evidence="1 2">AMFP18/2</strain>
    </source>
</reference>
<evidence type="ECO:0000313" key="1">
    <source>
        <dbReference type="EMBL" id="KAH6599672.1"/>
    </source>
</evidence>
<keyword evidence="2" id="KW-1185">Reference proteome</keyword>
<dbReference type="Proteomes" id="UP001648503">
    <property type="component" value="Unassembled WGS sequence"/>
</dbReference>